<dbReference type="InterPro" id="IPR007161">
    <property type="entry name" value="DUF364"/>
</dbReference>
<protein>
    <recommendedName>
        <fullName evidence="5">DUF364 domain-containing protein</fullName>
    </recommendedName>
</protein>
<sequence>MAASNWDIYDALIEALPGNAKATACVCGLHWMGVRSSHGGVGVAMTPSDGPPLFAEAGSYTGRPLRDVAALIKSWNFYEAALGLAAINAALNNPEAVEATHGVPLGTLPRANCFHYLREEFRGKNVAVVGHFRDLEPLKEICSLTILERKPQAGDLPDPACEYVLPGQDIVVITAVTLINKTLPRLLQLSQGAKIVLTGPSTPLTPLLYEHGVSMLAGLVVQDEDAVLRTLQEGGQHQLFDFGARMVTLEAAPHLARRAG</sequence>
<name>A0A846N0T1_9PROT</name>
<comment type="caution">
    <text evidence="3">The sequence shown here is derived from an EMBL/GenBank/DDBJ whole genome shotgun (WGS) entry which is preliminary data.</text>
</comment>
<dbReference type="RefSeq" id="WP_167082923.1">
    <property type="nucleotide sequence ID" value="NZ_BAAADC010000001.1"/>
</dbReference>
<dbReference type="Pfam" id="PF04016">
    <property type="entry name" value="DUF364"/>
    <property type="match status" value="1"/>
</dbReference>
<organism evidence="3 4">
    <name type="scientific">Rhizomicrobium palustre</name>
    <dbReference type="NCBI Taxonomy" id="189966"/>
    <lineage>
        <taxon>Bacteria</taxon>
        <taxon>Pseudomonadati</taxon>
        <taxon>Pseudomonadota</taxon>
        <taxon>Alphaproteobacteria</taxon>
        <taxon>Micropepsales</taxon>
        <taxon>Micropepsaceae</taxon>
        <taxon>Rhizomicrobium</taxon>
    </lineage>
</organism>
<evidence type="ECO:0000313" key="4">
    <source>
        <dbReference type="Proteomes" id="UP000570514"/>
    </source>
</evidence>
<dbReference type="EMBL" id="JAASRM010000001">
    <property type="protein sequence ID" value="NIK88777.1"/>
    <property type="molecule type" value="Genomic_DNA"/>
</dbReference>
<dbReference type="Pfam" id="PF13938">
    <property type="entry name" value="DUF4213"/>
    <property type="match status" value="1"/>
</dbReference>
<dbReference type="Gene3D" id="3.40.50.11590">
    <property type="match status" value="1"/>
</dbReference>
<dbReference type="Gene3D" id="3.30.390.100">
    <property type="match status" value="1"/>
</dbReference>
<evidence type="ECO:0008006" key="5">
    <source>
        <dbReference type="Google" id="ProtNLM"/>
    </source>
</evidence>
<evidence type="ECO:0000313" key="3">
    <source>
        <dbReference type="EMBL" id="NIK88777.1"/>
    </source>
</evidence>
<proteinExistence type="predicted"/>
<evidence type="ECO:0000259" key="1">
    <source>
        <dbReference type="Pfam" id="PF04016"/>
    </source>
</evidence>
<dbReference type="AlphaFoldDB" id="A0A846N0T1"/>
<gene>
    <name evidence="3" type="ORF">FHS83_002095</name>
</gene>
<dbReference type="SUPFAM" id="SSF159713">
    <property type="entry name" value="Dhaf3308-like"/>
    <property type="match status" value="1"/>
</dbReference>
<accession>A0A846N0T1</accession>
<feature type="domain" description="DUF4213" evidence="2">
    <location>
        <begin position="9"/>
        <end position="90"/>
    </location>
</feature>
<reference evidence="3 4" key="1">
    <citation type="submission" date="2020-03" db="EMBL/GenBank/DDBJ databases">
        <title>Genomic Encyclopedia of Type Strains, Phase IV (KMG-IV): sequencing the most valuable type-strain genomes for metagenomic binning, comparative biology and taxonomic classification.</title>
        <authorList>
            <person name="Goeker M."/>
        </authorList>
    </citation>
    <scope>NUCLEOTIDE SEQUENCE [LARGE SCALE GENOMIC DNA]</scope>
    <source>
        <strain evidence="3 4">DSM 19867</strain>
    </source>
</reference>
<feature type="domain" description="Putative heavy-metal chelation" evidence="1">
    <location>
        <begin position="116"/>
        <end position="243"/>
    </location>
</feature>
<dbReference type="InterPro" id="IPR025251">
    <property type="entry name" value="DUF4213"/>
</dbReference>
<evidence type="ECO:0000259" key="2">
    <source>
        <dbReference type="Pfam" id="PF13938"/>
    </source>
</evidence>
<keyword evidence="4" id="KW-1185">Reference proteome</keyword>
<dbReference type="Proteomes" id="UP000570514">
    <property type="component" value="Unassembled WGS sequence"/>
</dbReference>